<feature type="binding site" evidence="12">
    <location>
        <position position="58"/>
    </location>
    <ligand>
        <name>Zn(2+)</name>
        <dbReference type="ChEBI" id="CHEBI:29105"/>
    </ligand>
</feature>
<feature type="domain" description="C2H2-type" evidence="14">
    <location>
        <begin position="482"/>
        <end position="509"/>
    </location>
</feature>
<organism evidence="16 17">
    <name type="scientific">Spodoptera exigua</name>
    <name type="common">Beet armyworm</name>
    <name type="synonym">Noctua fulgens</name>
    <dbReference type="NCBI Taxonomy" id="7107"/>
    <lineage>
        <taxon>Eukaryota</taxon>
        <taxon>Metazoa</taxon>
        <taxon>Ecdysozoa</taxon>
        <taxon>Arthropoda</taxon>
        <taxon>Hexapoda</taxon>
        <taxon>Insecta</taxon>
        <taxon>Pterygota</taxon>
        <taxon>Neoptera</taxon>
        <taxon>Endopterygota</taxon>
        <taxon>Lepidoptera</taxon>
        <taxon>Glossata</taxon>
        <taxon>Ditrysia</taxon>
        <taxon>Noctuoidea</taxon>
        <taxon>Noctuidae</taxon>
        <taxon>Amphipyrinae</taxon>
        <taxon>Spodoptera</taxon>
    </lineage>
</organism>
<proteinExistence type="inferred from homology"/>
<feature type="domain" description="C2H2-type" evidence="14">
    <location>
        <begin position="454"/>
        <end position="481"/>
    </location>
</feature>
<dbReference type="SMART" id="SM00355">
    <property type="entry name" value="ZnF_C2H2"/>
    <property type="match status" value="13"/>
</dbReference>
<comment type="similarity">
    <text evidence="2">Belongs to the krueppel C2H2-type zinc-finger protein family.</text>
</comment>
<feature type="domain" description="C2H2-type" evidence="14">
    <location>
        <begin position="510"/>
        <end position="537"/>
    </location>
</feature>
<comment type="caution">
    <text evidence="16">The sequence shown here is derived from an EMBL/GenBank/DDBJ whole genome shotgun (WGS) entry which is preliminary data.</text>
</comment>
<dbReference type="EMBL" id="JACKWZ010000629">
    <property type="protein sequence ID" value="KAF9406190.1"/>
    <property type="molecule type" value="Genomic_DNA"/>
</dbReference>
<feature type="binding site" evidence="12">
    <location>
        <position position="14"/>
    </location>
    <ligand>
        <name>Zn(2+)</name>
        <dbReference type="ChEBI" id="CHEBI:29105"/>
    </ligand>
</feature>
<keyword evidence="8" id="KW-0238">DNA-binding</keyword>
<dbReference type="PROSITE" id="PS50157">
    <property type="entry name" value="ZINC_FINGER_C2H2_2"/>
    <property type="match status" value="13"/>
</dbReference>
<feature type="domain" description="C2H2-type" evidence="14">
    <location>
        <begin position="194"/>
        <end position="218"/>
    </location>
</feature>
<dbReference type="Proteomes" id="UP000648187">
    <property type="component" value="Unassembled WGS sequence"/>
</dbReference>
<feature type="compositionally biased region" description="Basic and acidic residues" evidence="13">
    <location>
        <begin position="548"/>
        <end position="560"/>
    </location>
</feature>
<evidence type="ECO:0000256" key="8">
    <source>
        <dbReference type="ARBA" id="ARBA00023125"/>
    </source>
</evidence>
<dbReference type="PANTHER" id="PTHR24393:SF15">
    <property type="entry name" value="IP01243P-RELATED"/>
    <property type="match status" value="1"/>
</dbReference>
<dbReference type="PROSITE" id="PS00028">
    <property type="entry name" value="ZINC_FINGER_C2H2_1"/>
    <property type="match status" value="13"/>
</dbReference>
<evidence type="ECO:0000313" key="17">
    <source>
        <dbReference type="Proteomes" id="UP000648187"/>
    </source>
</evidence>
<dbReference type="GO" id="GO:0001228">
    <property type="term" value="F:DNA-binding transcription activator activity, RNA polymerase II-specific"/>
    <property type="evidence" value="ECO:0007669"/>
    <property type="project" value="TreeGrafter"/>
</dbReference>
<reference evidence="16" key="1">
    <citation type="submission" date="2020-08" db="EMBL/GenBank/DDBJ databases">
        <title>Spodoptera exigua strain:BAW_Kor-Di-RS1 Genome sequencing and assembly.</title>
        <authorList>
            <person name="Kim J."/>
            <person name="Nam H.Y."/>
            <person name="Kwon M."/>
            <person name="Choi J.H."/>
            <person name="Cho S.R."/>
            <person name="Kim G.-H."/>
        </authorList>
    </citation>
    <scope>NUCLEOTIDE SEQUENCE</scope>
    <source>
        <strain evidence="16">BAW_Kor-Di-RS1</strain>
        <tissue evidence="16">Whole-body</tissue>
    </source>
</reference>
<feature type="domain" description="ZAD" evidence="15">
    <location>
        <begin position="12"/>
        <end position="82"/>
    </location>
</feature>
<keyword evidence="3 12" id="KW-0479">Metal-binding</keyword>
<feature type="domain" description="C2H2-type" evidence="14">
    <location>
        <begin position="314"/>
        <end position="341"/>
    </location>
</feature>
<feature type="domain" description="C2H2-type" evidence="14">
    <location>
        <begin position="286"/>
        <end position="313"/>
    </location>
</feature>
<dbReference type="SUPFAM" id="SSF57716">
    <property type="entry name" value="Glucocorticoid receptor-like (DNA-binding domain)"/>
    <property type="match status" value="1"/>
</dbReference>
<evidence type="ECO:0000256" key="10">
    <source>
        <dbReference type="ARBA" id="ARBA00023242"/>
    </source>
</evidence>
<dbReference type="PANTHER" id="PTHR24393">
    <property type="entry name" value="ZINC FINGER PROTEIN"/>
    <property type="match status" value="1"/>
</dbReference>
<evidence type="ECO:0000256" key="13">
    <source>
        <dbReference type="SAM" id="MobiDB-lite"/>
    </source>
</evidence>
<dbReference type="SMART" id="SM00868">
    <property type="entry name" value="zf-AD"/>
    <property type="match status" value="1"/>
</dbReference>
<dbReference type="InterPro" id="IPR013087">
    <property type="entry name" value="Znf_C2H2_type"/>
</dbReference>
<evidence type="ECO:0000256" key="7">
    <source>
        <dbReference type="ARBA" id="ARBA00023015"/>
    </source>
</evidence>
<evidence type="ECO:0000256" key="4">
    <source>
        <dbReference type="ARBA" id="ARBA00022737"/>
    </source>
</evidence>
<feature type="binding site" evidence="12">
    <location>
        <position position="17"/>
    </location>
    <ligand>
        <name>Zn(2+)</name>
        <dbReference type="ChEBI" id="CHEBI:29105"/>
    </ligand>
</feature>
<feature type="domain" description="C2H2-type" evidence="14">
    <location>
        <begin position="370"/>
        <end position="397"/>
    </location>
</feature>
<protein>
    <recommendedName>
        <fullName evidence="18">Zinc finger protein</fullName>
    </recommendedName>
</protein>
<evidence type="ECO:0000256" key="2">
    <source>
        <dbReference type="ARBA" id="ARBA00006991"/>
    </source>
</evidence>
<keyword evidence="6 12" id="KW-0862">Zinc</keyword>
<sequence length="773" mass="88252">MAAPNKPLKFDKICRACLEIKKDMRPLFEQLTATMLMGITKVQVAVGDGLPAQLCLQCVHQISRCHAYKDLVERNDIVLREYAARMQEEVFKREREEKEKLLNMNCQDTYMQYMEVPLTNANQILDGFFAGTPEQTPTNAPEQETKIEFVEVEKAETTSPENQAKDKEGLNSDEENYLQMVLFQATATMPPGRHVCNLCHKEFKHARWLKQHMRSHTNWIKANCKKPHLCPICDRVFKGPGMLKMHMRTHEQRPAKQPTCSVCQRTFPSKTLLYRHRQTHFEQKTHLCSVCDKRFFSGYALRSHMARHRGERPYVCTTCNKSFYNPTDLKVHFRLHTGEKPLKCNECNKTFRRHSTLCQHMKKHRGIRNHVCNVCNKSFYEVSKLNAHMRIHTGERPYECQFCDRRFAQKSALIYHSRTHTGEKPYCCKVCSARFTTSSARNNHMLTHTGNKKFVCTICMKGCTSRSELRVHTSKHTGDKLFPCDQCGQRFSSASYLAVHRRYHTGEKKYHCPVCGKGYVESSSYKKHVKSHGAAAAKSESSSSASEPPEHPEPAVERPADIPPPMAEESTEEQNQGQVEIQVHEPQQVTPRGRSLQKLFRFKCAFCPKTYMYLHNLKKHTAVHSEVQQQVAAQQVLQVGGVPPLALHAQGIVQPLQTQHPYPVISSVQSLQLQQSQQVNAQQPQQLQVQTIQIHPQHQPIQIHAVGVQQVQQQQLHVATSSCQTMLPNILQLQPATVAVSGLSQQELGGVTHRIILQPQPSAGHPAVYTIHH</sequence>
<keyword evidence="10" id="KW-0539">Nucleus</keyword>
<dbReference type="SUPFAM" id="SSF57667">
    <property type="entry name" value="beta-beta-alpha zinc fingers"/>
    <property type="match status" value="6"/>
</dbReference>
<gene>
    <name evidence="16" type="ORF">HW555_013351</name>
</gene>
<dbReference type="GO" id="GO:0008270">
    <property type="term" value="F:zinc ion binding"/>
    <property type="evidence" value="ECO:0007669"/>
    <property type="project" value="UniProtKB-UniRule"/>
</dbReference>
<dbReference type="GO" id="GO:0005634">
    <property type="term" value="C:nucleus"/>
    <property type="evidence" value="ECO:0007669"/>
    <property type="project" value="UniProtKB-SubCell"/>
</dbReference>
<dbReference type="PROSITE" id="PS51915">
    <property type="entry name" value="ZAD"/>
    <property type="match status" value="1"/>
</dbReference>
<dbReference type="FunFam" id="3.30.160.60:FF:000065">
    <property type="entry name" value="B-cell CLL/lymphoma 6, member B"/>
    <property type="match status" value="1"/>
</dbReference>
<dbReference type="FunFam" id="3.30.160.60:FF:003288">
    <property type="entry name" value="Uncharacterized protein"/>
    <property type="match status" value="1"/>
</dbReference>
<feature type="binding site" evidence="12">
    <location>
        <position position="55"/>
    </location>
    <ligand>
        <name>Zn(2+)</name>
        <dbReference type="ChEBI" id="CHEBI:29105"/>
    </ligand>
</feature>
<feature type="compositionally biased region" description="Low complexity" evidence="13">
    <location>
        <begin position="534"/>
        <end position="547"/>
    </location>
</feature>
<feature type="domain" description="C2H2-type" evidence="14">
    <location>
        <begin position="258"/>
        <end position="285"/>
    </location>
</feature>
<feature type="domain" description="C2H2-type" evidence="14">
    <location>
        <begin position="228"/>
        <end position="255"/>
    </location>
</feature>
<keyword evidence="5 11" id="KW-0863">Zinc-finger</keyword>
<feature type="domain" description="C2H2-type" evidence="14">
    <location>
        <begin position="602"/>
        <end position="629"/>
    </location>
</feature>
<evidence type="ECO:0008006" key="18">
    <source>
        <dbReference type="Google" id="ProtNLM"/>
    </source>
</evidence>
<evidence type="ECO:0000256" key="5">
    <source>
        <dbReference type="ARBA" id="ARBA00022771"/>
    </source>
</evidence>
<evidence type="ECO:0000256" key="1">
    <source>
        <dbReference type="ARBA" id="ARBA00004123"/>
    </source>
</evidence>
<keyword evidence="17" id="KW-1185">Reference proteome</keyword>
<dbReference type="Pfam" id="PF07776">
    <property type="entry name" value="zf-AD"/>
    <property type="match status" value="1"/>
</dbReference>
<name>A0A835G1V1_SPOEX</name>
<comment type="subcellular location">
    <subcellularLocation>
        <location evidence="1">Nucleus</location>
    </subcellularLocation>
</comment>
<keyword evidence="7" id="KW-0805">Transcription regulation</keyword>
<dbReference type="FunFam" id="3.30.160.60:FF:001370">
    <property type="entry name" value="Zinc finger protein"/>
    <property type="match status" value="1"/>
</dbReference>
<evidence type="ECO:0000256" key="11">
    <source>
        <dbReference type="PROSITE-ProRule" id="PRU00042"/>
    </source>
</evidence>
<feature type="domain" description="C2H2-type" evidence="14">
    <location>
        <begin position="342"/>
        <end position="369"/>
    </location>
</feature>
<dbReference type="Gene3D" id="3.30.160.60">
    <property type="entry name" value="Classic Zinc Finger"/>
    <property type="match status" value="11"/>
</dbReference>
<dbReference type="FunFam" id="3.30.160.60:FF:000040">
    <property type="entry name" value="RB associated KRAB zinc finger"/>
    <property type="match status" value="1"/>
</dbReference>
<evidence type="ECO:0000256" key="12">
    <source>
        <dbReference type="PROSITE-ProRule" id="PRU01263"/>
    </source>
</evidence>
<evidence type="ECO:0000256" key="6">
    <source>
        <dbReference type="ARBA" id="ARBA00022833"/>
    </source>
</evidence>
<keyword evidence="9" id="KW-0804">Transcription</keyword>
<dbReference type="AlphaFoldDB" id="A0A835G1V1"/>
<dbReference type="Pfam" id="PF00096">
    <property type="entry name" value="zf-C2H2"/>
    <property type="match status" value="9"/>
</dbReference>
<dbReference type="Pfam" id="PF13912">
    <property type="entry name" value="zf-C2H2_6"/>
    <property type="match status" value="1"/>
</dbReference>
<evidence type="ECO:0000256" key="3">
    <source>
        <dbReference type="ARBA" id="ARBA00022723"/>
    </source>
</evidence>
<dbReference type="InterPro" id="IPR012934">
    <property type="entry name" value="Znf_AD"/>
</dbReference>
<evidence type="ECO:0000256" key="9">
    <source>
        <dbReference type="ARBA" id="ARBA00023163"/>
    </source>
</evidence>
<evidence type="ECO:0000259" key="15">
    <source>
        <dbReference type="PROSITE" id="PS51915"/>
    </source>
</evidence>
<feature type="region of interest" description="Disordered" evidence="13">
    <location>
        <begin position="530"/>
        <end position="578"/>
    </location>
</feature>
<dbReference type="InterPro" id="IPR036236">
    <property type="entry name" value="Znf_C2H2_sf"/>
</dbReference>
<keyword evidence="4" id="KW-0677">Repeat</keyword>
<evidence type="ECO:0000313" key="16">
    <source>
        <dbReference type="EMBL" id="KAF9406190.1"/>
    </source>
</evidence>
<dbReference type="GO" id="GO:0000978">
    <property type="term" value="F:RNA polymerase II cis-regulatory region sequence-specific DNA binding"/>
    <property type="evidence" value="ECO:0007669"/>
    <property type="project" value="TreeGrafter"/>
</dbReference>
<dbReference type="FunFam" id="3.30.160.60:FF:000765">
    <property type="entry name" value="Zinc finger 45-like"/>
    <property type="match status" value="1"/>
</dbReference>
<feature type="domain" description="C2H2-type" evidence="14">
    <location>
        <begin position="426"/>
        <end position="453"/>
    </location>
</feature>
<evidence type="ECO:0000259" key="14">
    <source>
        <dbReference type="PROSITE" id="PS50157"/>
    </source>
</evidence>
<dbReference type="FunFam" id="3.30.160.60:FF:002343">
    <property type="entry name" value="Zinc finger protein 33A"/>
    <property type="match status" value="1"/>
</dbReference>
<accession>A0A835G1V1</accession>
<feature type="domain" description="C2H2-type" evidence="14">
    <location>
        <begin position="398"/>
        <end position="425"/>
    </location>
</feature>